<protein>
    <recommendedName>
        <fullName evidence="3">Carbohydrate kinase PfkB domain-containing protein</fullName>
    </recommendedName>
</protein>
<dbReference type="AlphaFoldDB" id="X0W4I6"/>
<organism evidence="4">
    <name type="scientific">marine sediment metagenome</name>
    <dbReference type="NCBI Taxonomy" id="412755"/>
    <lineage>
        <taxon>unclassified sequences</taxon>
        <taxon>metagenomes</taxon>
        <taxon>ecological metagenomes</taxon>
    </lineage>
</organism>
<keyword evidence="2" id="KW-0418">Kinase</keyword>
<dbReference type="Gene3D" id="3.40.1190.20">
    <property type="match status" value="1"/>
</dbReference>
<comment type="caution">
    <text evidence="4">The sequence shown here is derived from an EMBL/GenBank/DDBJ whole genome shotgun (WGS) entry which is preliminary data.</text>
</comment>
<dbReference type="EMBL" id="BARS01036840">
    <property type="protein sequence ID" value="GAG19508.1"/>
    <property type="molecule type" value="Genomic_DNA"/>
</dbReference>
<keyword evidence="1" id="KW-0808">Transferase</keyword>
<evidence type="ECO:0000313" key="4">
    <source>
        <dbReference type="EMBL" id="GAG19508.1"/>
    </source>
</evidence>
<accession>X0W4I6</accession>
<dbReference type="GO" id="GO:0005829">
    <property type="term" value="C:cytosol"/>
    <property type="evidence" value="ECO:0007669"/>
    <property type="project" value="TreeGrafter"/>
</dbReference>
<dbReference type="PANTHER" id="PTHR46566">
    <property type="entry name" value="1-PHOSPHOFRUCTOKINASE-RELATED"/>
    <property type="match status" value="1"/>
</dbReference>
<dbReference type="Pfam" id="PF00294">
    <property type="entry name" value="PfkB"/>
    <property type="match status" value="1"/>
</dbReference>
<dbReference type="InterPro" id="IPR002173">
    <property type="entry name" value="Carboh/pur_kinase_PfkB_CS"/>
</dbReference>
<feature type="domain" description="Carbohydrate kinase PfkB" evidence="3">
    <location>
        <begin position="7"/>
        <end position="239"/>
    </location>
</feature>
<feature type="non-terminal residue" evidence="4">
    <location>
        <position position="1"/>
    </location>
</feature>
<dbReference type="InterPro" id="IPR011611">
    <property type="entry name" value="PfkB_dom"/>
</dbReference>
<dbReference type="PANTHER" id="PTHR46566:SF2">
    <property type="entry name" value="ATP-DEPENDENT 6-PHOSPHOFRUCTOKINASE ISOZYME 2"/>
    <property type="match status" value="1"/>
</dbReference>
<sequence>EGDSGRFERSFDRAPVRVEMFEARDATRENITLVDPARKVDTHVRDVGFSLSPEDLERLRKKLGILAGRGSYVLFAGSLTPGMTAGDFAGLLKVCAEKGARVAVDSSGPGLEPVRPEGAGSNRDRAEDLWLVKPNREELGEIAGRQIADDADIRAAAGSLLGHVEHVIVTLGGDGAYLFCRDGAWRATPEIQVERIINTVGSGDALLAGFVHSHAAGMGPAECLRWGVACGTASTMQVRAGEVDLQDVQACLERVEL</sequence>
<evidence type="ECO:0000256" key="2">
    <source>
        <dbReference type="ARBA" id="ARBA00022777"/>
    </source>
</evidence>
<dbReference type="InterPro" id="IPR029056">
    <property type="entry name" value="Ribokinase-like"/>
</dbReference>
<evidence type="ECO:0000256" key="1">
    <source>
        <dbReference type="ARBA" id="ARBA00022679"/>
    </source>
</evidence>
<feature type="non-terminal residue" evidence="4">
    <location>
        <position position="257"/>
    </location>
</feature>
<dbReference type="GO" id="GO:0008443">
    <property type="term" value="F:phosphofructokinase activity"/>
    <property type="evidence" value="ECO:0007669"/>
    <property type="project" value="TreeGrafter"/>
</dbReference>
<evidence type="ECO:0000259" key="3">
    <source>
        <dbReference type="Pfam" id="PF00294"/>
    </source>
</evidence>
<dbReference type="PROSITE" id="PS00584">
    <property type="entry name" value="PFKB_KINASES_2"/>
    <property type="match status" value="1"/>
</dbReference>
<dbReference type="SUPFAM" id="SSF53613">
    <property type="entry name" value="Ribokinase-like"/>
    <property type="match status" value="1"/>
</dbReference>
<reference evidence="4" key="1">
    <citation type="journal article" date="2014" name="Front. Microbiol.">
        <title>High frequency of phylogenetically diverse reductive dehalogenase-homologous genes in deep subseafloor sedimentary metagenomes.</title>
        <authorList>
            <person name="Kawai M."/>
            <person name="Futagami T."/>
            <person name="Toyoda A."/>
            <person name="Takaki Y."/>
            <person name="Nishi S."/>
            <person name="Hori S."/>
            <person name="Arai W."/>
            <person name="Tsubouchi T."/>
            <person name="Morono Y."/>
            <person name="Uchiyama I."/>
            <person name="Ito T."/>
            <person name="Fujiyama A."/>
            <person name="Inagaki F."/>
            <person name="Takami H."/>
        </authorList>
    </citation>
    <scope>NUCLEOTIDE SEQUENCE</scope>
    <source>
        <strain evidence="4">Expedition CK06-06</strain>
    </source>
</reference>
<proteinExistence type="predicted"/>
<name>X0W4I6_9ZZZZ</name>
<gene>
    <name evidence="4" type="ORF">S01H1_56565</name>
</gene>